<sequence length="96" mass="10669">MKHPHYDLPCLGDLETFEAVGRHLSLKPAASELNITPATVSRRIKVIEKQLGASLVTKFGANIALTRPGEDLYNVLESMFSSASDIVYRIKMRRSP</sequence>
<dbReference type="InterPro" id="IPR058163">
    <property type="entry name" value="LysR-type_TF_proteobact-type"/>
</dbReference>
<protein>
    <submittedName>
        <fullName evidence="3">LysR family transcriptional regulator</fullName>
    </submittedName>
</protein>
<evidence type="ECO:0000313" key="3">
    <source>
        <dbReference type="EMBL" id="MFD1984346.1"/>
    </source>
</evidence>
<dbReference type="PROSITE" id="PS50931">
    <property type="entry name" value="HTH_LYSR"/>
    <property type="match status" value="1"/>
</dbReference>
<keyword evidence="4" id="KW-1185">Reference proteome</keyword>
<comment type="similarity">
    <text evidence="1">Belongs to the LysR transcriptional regulatory family.</text>
</comment>
<dbReference type="Proteomes" id="UP001597405">
    <property type="component" value="Unassembled WGS sequence"/>
</dbReference>
<dbReference type="SUPFAM" id="SSF46785">
    <property type="entry name" value="Winged helix' DNA-binding domain"/>
    <property type="match status" value="1"/>
</dbReference>
<dbReference type="InterPro" id="IPR000847">
    <property type="entry name" value="LysR_HTH_N"/>
</dbReference>
<dbReference type="Gene3D" id="1.10.10.10">
    <property type="entry name" value="Winged helix-like DNA-binding domain superfamily/Winged helix DNA-binding domain"/>
    <property type="match status" value="1"/>
</dbReference>
<accession>A0ABW4UB95</accession>
<dbReference type="InterPro" id="IPR036390">
    <property type="entry name" value="WH_DNA-bd_sf"/>
</dbReference>
<evidence type="ECO:0000256" key="1">
    <source>
        <dbReference type="ARBA" id="ARBA00009437"/>
    </source>
</evidence>
<dbReference type="Pfam" id="PF00126">
    <property type="entry name" value="HTH_1"/>
    <property type="match status" value="1"/>
</dbReference>
<dbReference type="EMBL" id="JBHUGZ010000012">
    <property type="protein sequence ID" value="MFD1984346.1"/>
    <property type="molecule type" value="Genomic_DNA"/>
</dbReference>
<name>A0ABW4UB95_9HYPH</name>
<reference evidence="4" key="1">
    <citation type="journal article" date="2019" name="Int. J. Syst. Evol. Microbiol.">
        <title>The Global Catalogue of Microorganisms (GCM) 10K type strain sequencing project: providing services to taxonomists for standard genome sequencing and annotation.</title>
        <authorList>
            <consortium name="The Broad Institute Genomics Platform"/>
            <consortium name="The Broad Institute Genome Sequencing Center for Infectious Disease"/>
            <person name="Wu L."/>
            <person name="Ma J."/>
        </authorList>
    </citation>
    <scope>NUCLEOTIDE SEQUENCE [LARGE SCALE GENOMIC DNA]</scope>
    <source>
        <strain evidence="4">CGMCC 1.16225</strain>
    </source>
</reference>
<gene>
    <name evidence="3" type="ORF">ACFSOZ_17095</name>
</gene>
<dbReference type="PANTHER" id="PTHR30537:SF74">
    <property type="entry name" value="HTH-TYPE TRANSCRIPTIONAL REGULATOR TRPI"/>
    <property type="match status" value="1"/>
</dbReference>
<evidence type="ECO:0000259" key="2">
    <source>
        <dbReference type="PROSITE" id="PS50931"/>
    </source>
</evidence>
<feature type="domain" description="HTH lysR-type" evidence="2">
    <location>
        <begin position="13"/>
        <end position="66"/>
    </location>
</feature>
<dbReference type="RefSeq" id="WP_379100116.1">
    <property type="nucleotide sequence ID" value="NZ_JBHUGZ010000012.1"/>
</dbReference>
<organism evidence="3 4">
    <name type="scientific">Mesorhizobium newzealandense</name>
    <dbReference type="NCBI Taxonomy" id="1300302"/>
    <lineage>
        <taxon>Bacteria</taxon>
        <taxon>Pseudomonadati</taxon>
        <taxon>Pseudomonadota</taxon>
        <taxon>Alphaproteobacteria</taxon>
        <taxon>Hyphomicrobiales</taxon>
        <taxon>Phyllobacteriaceae</taxon>
        <taxon>Mesorhizobium</taxon>
    </lineage>
</organism>
<comment type="caution">
    <text evidence="3">The sequence shown here is derived from an EMBL/GenBank/DDBJ whole genome shotgun (WGS) entry which is preliminary data.</text>
</comment>
<dbReference type="InterPro" id="IPR036388">
    <property type="entry name" value="WH-like_DNA-bd_sf"/>
</dbReference>
<dbReference type="PANTHER" id="PTHR30537">
    <property type="entry name" value="HTH-TYPE TRANSCRIPTIONAL REGULATOR"/>
    <property type="match status" value="1"/>
</dbReference>
<evidence type="ECO:0000313" key="4">
    <source>
        <dbReference type="Proteomes" id="UP001597405"/>
    </source>
</evidence>
<proteinExistence type="inferred from homology"/>